<name>A0ABV0N012_9TELE</name>
<keyword evidence="2" id="KW-1185">Reference proteome</keyword>
<organism evidence="1 2">
    <name type="scientific">Goodea atripinnis</name>
    <dbReference type="NCBI Taxonomy" id="208336"/>
    <lineage>
        <taxon>Eukaryota</taxon>
        <taxon>Metazoa</taxon>
        <taxon>Chordata</taxon>
        <taxon>Craniata</taxon>
        <taxon>Vertebrata</taxon>
        <taxon>Euteleostomi</taxon>
        <taxon>Actinopterygii</taxon>
        <taxon>Neopterygii</taxon>
        <taxon>Teleostei</taxon>
        <taxon>Neoteleostei</taxon>
        <taxon>Acanthomorphata</taxon>
        <taxon>Ovalentaria</taxon>
        <taxon>Atherinomorphae</taxon>
        <taxon>Cyprinodontiformes</taxon>
        <taxon>Goodeidae</taxon>
        <taxon>Goodea</taxon>
    </lineage>
</organism>
<dbReference type="EMBL" id="JAHRIO010020542">
    <property type="protein sequence ID" value="MEQ2164725.1"/>
    <property type="molecule type" value="Genomic_DNA"/>
</dbReference>
<accession>A0ABV0N012</accession>
<protein>
    <submittedName>
        <fullName evidence="1">Uncharacterized protein</fullName>
    </submittedName>
</protein>
<dbReference type="Pfam" id="PF05557">
    <property type="entry name" value="MAD"/>
    <property type="match status" value="1"/>
</dbReference>
<dbReference type="Proteomes" id="UP001476798">
    <property type="component" value="Unassembled WGS sequence"/>
</dbReference>
<reference evidence="1 2" key="1">
    <citation type="submission" date="2021-06" db="EMBL/GenBank/DDBJ databases">
        <authorList>
            <person name="Palmer J.M."/>
        </authorList>
    </citation>
    <scope>NUCLEOTIDE SEQUENCE [LARGE SCALE GENOMIC DNA]</scope>
    <source>
        <strain evidence="1 2">GA_2019</strain>
        <tissue evidence="1">Muscle</tissue>
    </source>
</reference>
<evidence type="ECO:0000313" key="2">
    <source>
        <dbReference type="Proteomes" id="UP001476798"/>
    </source>
</evidence>
<sequence length="84" mass="9206">MHGSILIGYVSGLSELPSCCFSRDLLQQKSDEIGAGSNGSMQLMETEFSKTLGEMVTLHLHHQKSIPAFLSAVTLDLFSRQTTF</sequence>
<comment type="caution">
    <text evidence="1">The sequence shown here is derived from an EMBL/GenBank/DDBJ whole genome shotgun (WGS) entry which is preliminary data.</text>
</comment>
<dbReference type="InterPro" id="IPR008672">
    <property type="entry name" value="Mad1"/>
</dbReference>
<proteinExistence type="predicted"/>
<gene>
    <name evidence="1" type="ORF">GOODEAATRI_009709</name>
</gene>
<evidence type="ECO:0000313" key="1">
    <source>
        <dbReference type="EMBL" id="MEQ2164725.1"/>
    </source>
</evidence>
<dbReference type="Gene3D" id="3.30.457.60">
    <property type="match status" value="1"/>
</dbReference>